<evidence type="ECO:0000313" key="2">
    <source>
        <dbReference type="EMBL" id="MDG4714354.1"/>
    </source>
</evidence>
<proteinExistence type="predicted"/>
<dbReference type="Proteomes" id="UP001529085">
    <property type="component" value="Unassembled WGS sequence"/>
</dbReference>
<comment type="caution">
    <text evidence="2">The sequence shown here is derived from an EMBL/GenBank/DDBJ whole genome shotgun (WGS) entry which is preliminary data.</text>
</comment>
<accession>A0ABT6FX37</accession>
<name>A0ABT6FX37_9FLAO</name>
<feature type="transmembrane region" description="Helical" evidence="1">
    <location>
        <begin position="176"/>
        <end position="194"/>
    </location>
</feature>
<protein>
    <submittedName>
        <fullName evidence="2">S-4TM family putative pore-forming effector</fullName>
    </submittedName>
</protein>
<organism evidence="2 3">
    <name type="scientific">Winogradskyella marincola</name>
    <dbReference type="NCBI Taxonomy" id="3037795"/>
    <lineage>
        <taxon>Bacteria</taxon>
        <taxon>Pseudomonadati</taxon>
        <taxon>Bacteroidota</taxon>
        <taxon>Flavobacteriia</taxon>
        <taxon>Flavobacteriales</taxon>
        <taxon>Flavobacteriaceae</taxon>
        <taxon>Winogradskyella</taxon>
    </lineage>
</organism>
<keyword evidence="1" id="KW-1133">Transmembrane helix</keyword>
<reference evidence="2 3" key="1">
    <citation type="submission" date="2023-03" db="EMBL/GenBank/DDBJ databases">
        <title>Strain YYF002 represents a novel species in the genus Winogradskyella isolated from seawater.</title>
        <authorList>
            <person name="Fu Z.-Y."/>
        </authorList>
    </citation>
    <scope>NUCLEOTIDE SEQUENCE [LARGE SCALE GENOMIC DNA]</scope>
    <source>
        <strain evidence="2 3">YYF002</strain>
    </source>
</reference>
<evidence type="ECO:0000313" key="3">
    <source>
        <dbReference type="Proteomes" id="UP001529085"/>
    </source>
</evidence>
<feature type="transmembrane region" description="Helical" evidence="1">
    <location>
        <begin position="34"/>
        <end position="53"/>
    </location>
</feature>
<dbReference type="Pfam" id="PF18159">
    <property type="entry name" value="S_4TM"/>
    <property type="match status" value="1"/>
</dbReference>
<evidence type="ECO:0000256" key="1">
    <source>
        <dbReference type="SAM" id="Phobius"/>
    </source>
</evidence>
<keyword evidence="3" id="KW-1185">Reference proteome</keyword>
<keyword evidence="1" id="KW-0472">Membrane</keyword>
<dbReference type="RefSeq" id="WP_278003844.1">
    <property type="nucleotide sequence ID" value="NZ_JARSBN010000001.1"/>
</dbReference>
<feature type="transmembrane region" description="Helical" evidence="1">
    <location>
        <begin position="65"/>
        <end position="81"/>
    </location>
</feature>
<gene>
    <name evidence="2" type="ORF">P7122_00590</name>
</gene>
<keyword evidence="1" id="KW-0812">Transmembrane</keyword>
<sequence length="312" mass="36201">MGKLGAKILERQNRDNHIDELLAQKTIYSRAKNYQGLLLLLTVALPIVVSLTVKYSPSLIDQSNYIFVLYTIIAATSEKVLESTIDRLKKIAASIKELFDTEVLGIIDNDSLNLVLIDREIVRRYSNKKKRNKKDVDLVTNWYSLEIKKIKTNVASLLCQRTNITYDFSVRKRYKFLIIGLSVITFLVLLTISLSRELSLKDFLIEVVLPSIPVFMYAYKEINSNTESIDNLNHLRNLIESLIKEIKIDENIDKYQLRSIQNRIYHNRLLSPLIPDFIYKLLRPKLEDEMNYSIKEQIKILGTTKTCKRNNG</sequence>
<dbReference type="EMBL" id="JARSBN010000001">
    <property type="protein sequence ID" value="MDG4714354.1"/>
    <property type="molecule type" value="Genomic_DNA"/>
</dbReference>
<dbReference type="InterPro" id="IPR049920">
    <property type="entry name" value="IK1_05631-like"/>
</dbReference>